<dbReference type="EC" id="1.8.3.2" evidence="6"/>
<dbReference type="InterPro" id="IPR039799">
    <property type="entry name" value="ALR/ERV"/>
</dbReference>
<dbReference type="GO" id="GO:0050660">
    <property type="term" value="F:flavin adenine dinucleotide binding"/>
    <property type="evidence" value="ECO:0007669"/>
    <property type="project" value="TreeGrafter"/>
</dbReference>
<proteinExistence type="predicted"/>
<evidence type="ECO:0000256" key="1">
    <source>
        <dbReference type="ARBA" id="ARBA00001974"/>
    </source>
</evidence>
<evidence type="ECO:0000313" key="10">
    <source>
        <dbReference type="Proteomes" id="UP000188320"/>
    </source>
</evidence>
<comment type="catalytic activity">
    <reaction evidence="6">
        <text>2 R'C(R)SH + O2 = R'C(R)S-S(R)CR' + H2O2</text>
        <dbReference type="Rhea" id="RHEA:17357"/>
        <dbReference type="ChEBI" id="CHEBI:15379"/>
        <dbReference type="ChEBI" id="CHEBI:16240"/>
        <dbReference type="ChEBI" id="CHEBI:16520"/>
        <dbReference type="ChEBI" id="CHEBI:17412"/>
        <dbReference type="EC" id="1.8.3.2"/>
    </reaction>
</comment>
<feature type="compositionally biased region" description="Polar residues" evidence="7">
    <location>
        <begin position="19"/>
        <end position="36"/>
    </location>
</feature>
<name>A0A1R1PTB0_ZANCU</name>
<evidence type="ECO:0000313" key="9">
    <source>
        <dbReference type="EMBL" id="OMH84187.1"/>
    </source>
</evidence>
<keyword evidence="2 6" id="KW-0285">Flavoprotein</keyword>
<protein>
    <recommendedName>
        <fullName evidence="6">Sulfhydryl oxidase</fullName>
        <ecNumber evidence="6">1.8.3.2</ecNumber>
    </recommendedName>
</protein>
<gene>
    <name evidence="9" type="ORF">AX774_g2303</name>
</gene>
<feature type="region of interest" description="Disordered" evidence="7">
    <location>
        <begin position="89"/>
        <end position="113"/>
    </location>
</feature>
<dbReference type="GO" id="GO:0005739">
    <property type="term" value="C:mitochondrion"/>
    <property type="evidence" value="ECO:0007669"/>
    <property type="project" value="TreeGrafter"/>
</dbReference>
<feature type="region of interest" description="Disordered" evidence="7">
    <location>
        <begin position="1"/>
        <end position="43"/>
    </location>
</feature>
<dbReference type="AlphaFoldDB" id="A0A1R1PTB0"/>
<sequence length="278" mass="30685">MDKFFNDIPKIPATHSEKSGASSVENDPNPKSSSIPGTKKKPCRVCDDFKFWTNEKKHDSETKTPTKVKRFSTAATAITSAATVAQMTVDGDSNKSGSNSNSNSSSGKFGSGKDTPSFISSIVGFLTIARYNSKKYAEEMNNKPSNPTLVQPQSSGGVSFVPIEYFDSPPDSTVLGSSSWTFLHTMAAYYPEAPTIQQQKEMTTFINLFAKFYPCSTCSQHLVAELNDPSKEKPQVKNNRDLSLWMCKLHNGVNRRLGKPEFDCASALRRWKDGFDDE</sequence>
<evidence type="ECO:0000256" key="6">
    <source>
        <dbReference type="RuleBase" id="RU371123"/>
    </source>
</evidence>
<dbReference type="OrthoDB" id="17199at2759"/>
<accession>A0A1R1PTB0</accession>
<evidence type="ECO:0000256" key="2">
    <source>
        <dbReference type="ARBA" id="ARBA00022630"/>
    </source>
</evidence>
<dbReference type="Gene3D" id="1.20.120.310">
    <property type="entry name" value="ERV/ALR sulfhydryl oxidase domain"/>
    <property type="match status" value="1"/>
</dbReference>
<feature type="domain" description="ERV/ALR sulfhydryl oxidase" evidence="8">
    <location>
        <begin position="168"/>
        <end position="271"/>
    </location>
</feature>
<evidence type="ECO:0000256" key="7">
    <source>
        <dbReference type="SAM" id="MobiDB-lite"/>
    </source>
</evidence>
<evidence type="ECO:0000256" key="4">
    <source>
        <dbReference type="ARBA" id="ARBA00023002"/>
    </source>
</evidence>
<organism evidence="9 10">
    <name type="scientific">Zancudomyces culisetae</name>
    <name type="common">Gut fungus</name>
    <name type="synonym">Smittium culisetae</name>
    <dbReference type="NCBI Taxonomy" id="1213189"/>
    <lineage>
        <taxon>Eukaryota</taxon>
        <taxon>Fungi</taxon>
        <taxon>Fungi incertae sedis</taxon>
        <taxon>Zoopagomycota</taxon>
        <taxon>Kickxellomycotina</taxon>
        <taxon>Harpellomycetes</taxon>
        <taxon>Harpellales</taxon>
        <taxon>Legeriomycetaceae</taxon>
        <taxon>Zancudomyces</taxon>
    </lineage>
</organism>
<reference evidence="10" key="1">
    <citation type="submission" date="2017-01" db="EMBL/GenBank/DDBJ databases">
        <authorList>
            <person name="Wang Y."/>
            <person name="White M."/>
            <person name="Kvist S."/>
            <person name="Moncalvo J.-M."/>
        </authorList>
    </citation>
    <scope>NUCLEOTIDE SEQUENCE [LARGE SCALE GENOMIC DNA]</scope>
    <source>
        <strain evidence="10">COL-18-3</strain>
    </source>
</reference>
<dbReference type="PANTHER" id="PTHR12645">
    <property type="entry name" value="ALR/ERV"/>
    <property type="match status" value="1"/>
</dbReference>
<dbReference type="GO" id="GO:0016971">
    <property type="term" value="F:flavin-dependent sulfhydryl oxidase activity"/>
    <property type="evidence" value="ECO:0007669"/>
    <property type="project" value="InterPro"/>
</dbReference>
<keyword evidence="10" id="KW-1185">Reference proteome</keyword>
<evidence type="ECO:0000259" key="8">
    <source>
        <dbReference type="PROSITE" id="PS51324"/>
    </source>
</evidence>
<dbReference type="SUPFAM" id="SSF69000">
    <property type="entry name" value="FAD-dependent thiol oxidase"/>
    <property type="match status" value="1"/>
</dbReference>
<comment type="caution">
    <text evidence="9">The sequence shown here is derived from an EMBL/GenBank/DDBJ whole genome shotgun (WGS) entry which is preliminary data.</text>
</comment>
<evidence type="ECO:0000256" key="5">
    <source>
        <dbReference type="ARBA" id="ARBA00023157"/>
    </source>
</evidence>
<dbReference type="Proteomes" id="UP000188320">
    <property type="component" value="Unassembled WGS sequence"/>
</dbReference>
<keyword evidence="3 6" id="KW-0274">FAD</keyword>
<dbReference type="Pfam" id="PF04777">
    <property type="entry name" value="Evr1_Alr"/>
    <property type="match status" value="1"/>
</dbReference>
<dbReference type="PROSITE" id="PS51324">
    <property type="entry name" value="ERV_ALR"/>
    <property type="match status" value="1"/>
</dbReference>
<dbReference type="InterPro" id="IPR017905">
    <property type="entry name" value="ERV/ALR_sulphydryl_oxidase"/>
</dbReference>
<dbReference type="InterPro" id="IPR036774">
    <property type="entry name" value="ERV/ALR_sulphydryl_oxid_sf"/>
</dbReference>
<keyword evidence="4 6" id="KW-0560">Oxidoreductase</keyword>
<dbReference type="EMBL" id="LSSK01000240">
    <property type="protein sequence ID" value="OMH84187.1"/>
    <property type="molecule type" value="Genomic_DNA"/>
</dbReference>
<keyword evidence="5" id="KW-1015">Disulfide bond</keyword>
<dbReference type="PANTHER" id="PTHR12645:SF0">
    <property type="entry name" value="FAD-LINKED SULFHYDRYL OXIDASE ALR"/>
    <property type="match status" value="1"/>
</dbReference>
<evidence type="ECO:0000256" key="3">
    <source>
        <dbReference type="ARBA" id="ARBA00022827"/>
    </source>
</evidence>
<comment type="cofactor">
    <cofactor evidence="1 6">
        <name>FAD</name>
        <dbReference type="ChEBI" id="CHEBI:57692"/>
    </cofactor>
</comment>